<keyword evidence="6" id="KW-1185">Reference proteome</keyword>
<name>A0A813A1J1_9DINO</name>
<accession>A0A813A1J1</accession>
<evidence type="ECO:0000256" key="1">
    <source>
        <dbReference type="ARBA" id="ARBA00008140"/>
    </source>
</evidence>
<dbReference type="GO" id="GO:0008233">
    <property type="term" value="F:peptidase activity"/>
    <property type="evidence" value="ECO:0007669"/>
    <property type="project" value="UniProtKB-KW"/>
</dbReference>
<dbReference type="Proteomes" id="UP000601435">
    <property type="component" value="Unassembled WGS sequence"/>
</dbReference>
<dbReference type="AlphaFoldDB" id="A0A813A1J1"/>
<sequence>MIGIWHTGVLAFGREYWFGGKVLASEPGKAPFPPGPIRCSDLGTTLHTKEELEDWLRFEVVPRYTRDNYDILSHNCNHFSDEVVGFLIQVIPVLDRAILVVLVCPRAATSRMKPDANQRLRRECTNRSFGV</sequence>
<evidence type="ECO:0000313" key="5">
    <source>
        <dbReference type="EMBL" id="CAE7848282.1"/>
    </source>
</evidence>
<protein>
    <submittedName>
        <fullName evidence="5">DESI1 protein</fullName>
    </submittedName>
</protein>
<evidence type="ECO:0000256" key="3">
    <source>
        <dbReference type="ARBA" id="ARBA00022801"/>
    </source>
</evidence>
<keyword evidence="3" id="KW-0378">Hydrolase</keyword>
<dbReference type="PANTHER" id="PTHR12378">
    <property type="entry name" value="DESUMOYLATING ISOPEPTIDASE"/>
    <property type="match status" value="1"/>
</dbReference>
<comment type="caution">
    <text evidence="5">The sequence shown here is derived from an EMBL/GenBank/DDBJ whole genome shotgun (WGS) entry which is preliminary data.</text>
</comment>
<comment type="similarity">
    <text evidence="1">Belongs to the DeSI family.</text>
</comment>
<dbReference type="GO" id="GO:0070646">
    <property type="term" value="P:protein modification by small protein removal"/>
    <property type="evidence" value="ECO:0007669"/>
    <property type="project" value="TreeGrafter"/>
</dbReference>
<evidence type="ECO:0000259" key="4">
    <source>
        <dbReference type="PROSITE" id="PS51858"/>
    </source>
</evidence>
<dbReference type="OrthoDB" id="21221at2759"/>
<keyword evidence="2" id="KW-0645">Protease</keyword>
<proteinExistence type="inferred from homology"/>
<gene>
    <name evidence="5" type="primary">DESI1</name>
    <name evidence="5" type="ORF">SNEC2469_LOCUS26196</name>
</gene>
<dbReference type="Gene3D" id="3.90.1720.30">
    <property type="entry name" value="PPPDE domains"/>
    <property type="match status" value="1"/>
</dbReference>
<dbReference type="SMART" id="SM01179">
    <property type="entry name" value="DUF862"/>
    <property type="match status" value="1"/>
</dbReference>
<dbReference type="Pfam" id="PF05903">
    <property type="entry name" value="Peptidase_C97"/>
    <property type="match status" value="1"/>
</dbReference>
<feature type="domain" description="PPPDE" evidence="4">
    <location>
        <begin position="1"/>
        <end position="95"/>
    </location>
</feature>
<dbReference type="InterPro" id="IPR008580">
    <property type="entry name" value="PPPDE_dom"/>
</dbReference>
<evidence type="ECO:0000313" key="6">
    <source>
        <dbReference type="Proteomes" id="UP000601435"/>
    </source>
</evidence>
<dbReference type="PROSITE" id="PS51858">
    <property type="entry name" value="PPPDE"/>
    <property type="match status" value="1"/>
</dbReference>
<dbReference type="GO" id="GO:0006508">
    <property type="term" value="P:proteolysis"/>
    <property type="evidence" value="ECO:0007669"/>
    <property type="project" value="UniProtKB-KW"/>
</dbReference>
<organism evidence="5 6">
    <name type="scientific">Symbiodinium necroappetens</name>
    <dbReference type="NCBI Taxonomy" id="1628268"/>
    <lineage>
        <taxon>Eukaryota</taxon>
        <taxon>Sar</taxon>
        <taxon>Alveolata</taxon>
        <taxon>Dinophyceae</taxon>
        <taxon>Suessiales</taxon>
        <taxon>Symbiodiniaceae</taxon>
        <taxon>Symbiodinium</taxon>
    </lineage>
</organism>
<evidence type="ECO:0000256" key="2">
    <source>
        <dbReference type="ARBA" id="ARBA00022670"/>
    </source>
</evidence>
<reference evidence="5" key="1">
    <citation type="submission" date="2021-02" db="EMBL/GenBank/DDBJ databases">
        <authorList>
            <person name="Dougan E. K."/>
            <person name="Rhodes N."/>
            <person name="Thang M."/>
            <person name="Chan C."/>
        </authorList>
    </citation>
    <scope>NUCLEOTIDE SEQUENCE</scope>
</reference>
<dbReference type="InterPro" id="IPR042266">
    <property type="entry name" value="PPPDE_sf"/>
</dbReference>
<dbReference type="EMBL" id="CAJNJA010052859">
    <property type="protein sequence ID" value="CAE7848282.1"/>
    <property type="molecule type" value="Genomic_DNA"/>
</dbReference>
<dbReference type="PANTHER" id="PTHR12378:SF7">
    <property type="entry name" value="DESUMOYLATING ISOPEPTIDASE 1"/>
    <property type="match status" value="1"/>
</dbReference>